<dbReference type="STRING" id="329885.A0A4U0UKW0"/>
<gene>
    <name evidence="2" type="ORF">B0A54_12385</name>
</gene>
<sequence length="983" mass="112492">MASTGSLYSQTLQDITNTKLSELAKRRESFEQHRTRILAAAQGDNDVAGSLVAISDIIATCFGIQTVDGQIVRGSTEHTGLEIDLKNLERFLAQAKYDPTISAANLLQWRSKLLRHVEIQSLKYTYAWLYGQLTTEWLSAKAPPAVPKTEDAEMEDYEHVSGSKRLEARAKWEQSVFTETTVDQSAIQTMLRGLFEASGDESNALPKAMEALRASVKEFEEKFLTTQKFSEYTLRWAITGLLASDLLTNEKREALRDFSSNDTILREVADVLNMRLAALQDWTWGDEVLVEERRQLNGTYNIYLHEDLLQALFLQQIGVTWSVFWKKTFCTHRKTKDVWKRLGAKVTFAEKQRRQHFLGSTSKGPSVTSTKRKLFRQQYFVSQLLTHENEDTQGEEGAEEANFEDAAMMHQAAPQAPGRLTQMARARMSDVIQAPRKQLASKAARRSVPLADEEEAEDEEDMGFALYDEYEGKDEDSDEDDFEDQLRNPMAAKQNLLHLLSSDILIQTRLRGEISCFRSQIDDLYPRLPHGAIKTVLEFFGVSSAWLQFFARFLEAPLRFMDDETAEPRRRKTGTPGAHVLSEVFGEVALYCLDFFVNQRTDGEILWRLHEDFWFWSSHDKCVGAWSTVNEFVRIMGMKTNVARTGSARIRRDAGRENGLASVDVGAELPRGQIRWGMLYLNPETGRFEIDQSMVDTHIDELSRQLTDKDNSVFAWIQVFNSYAATFFTTNFGKPANCFGRQHVDNMLATHNRIQRMVFTGGRSTGGEQGGSFVEYLKTVIAARQGITDIPDGYFYFPKELGGLEVQSPFITLLQVRDTVLADSAKLFQDFEAAELEAYRAAKRRFEDGEPQRKRRRITNTNHGYQPENPDDFLTFEEYTQYREELNFGFRNQLVDVFNRLLEKPTPSALETDANGEVMTMLRMLPTGRLCNWHRMLPYWKHVVQLYGPEMLERFGGFKIVETGLLPMGMVTLFRSGRVKWHE</sequence>
<dbReference type="EMBL" id="NAJP01000060">
    <property type="protein sequence ID" value="TKA36371.1"/>
    <property type="molecule type" value="Genomic_DNA"/>
</dbReference>
<name>A0A4U0UKW0_9PEZI</name>
<dbReference type="AlphaFoldDB" id="A0A4U0UKW0"/>
<feature type="compositionally biased region" description="Acidic residues" evidence="1">
    <location>
        <begin position="451"/>
        <end position="463"/>
    </location>
</feature>
<evidence type="ECO:0000313" key="3">
    <source>
        <dbReference type="Proteomes" id="UP000310066"/>
    </source>
</evidence>
<evidence type="ECO:0000313" key="2">
    <source>
        <dbReference type="EMBL" id="TKA36371.1"/>
    </source>
</evidence>
<dbReference type="Proteomes" id="UP000310066">
    <property type="component" value="Unassembled WGS sequence"/>
</dbReference>
<feature type="region of interest" description="Disordered" evidence="1">
    <location>
        <begin position="847"/>
        <end position="870"/>
    </location>
</feature>
<evidence type="ECO:0000256" key="1">
    <source>
        <dbReference type="SAM" id="MobiDB-lite"/>
    </source>
</evidence>
<comment type="caution">
    <text evidence="2">The sequence shown here is derived from an EMBL/GenBank/DDBJ whole genome shotgun (WGS) entry which is preliminary data.</text>
</comment>
<reference evidence="2 3" key="1">
    <citation type="submission" date="2017-03" db="EMBL/GenBank/DDBJ databases">
        <title>Genomes of endolithic fungi from Antarctica.</title>
        <authorList>
            <person name="Coleine C."/>
            <person name="Masonjones S."/>
            <person name="Stajich J.E."/>
        </authorList>
    </citation>
    <scope>NUCLEOTIDE SEQUENCE [LARGE SCALE GENOMIC DNA]</scope>
    <source>
        <strain evidence="2 3">CCFEE 5311</strain>
    </source>
</reference>
<feature type="region of interest" description="Disordered" evidence="1">
    <location>
        <begin position="437"/>
        <end position="463"/>
    </location>
</feature>
<organism evidence="2 3">
    <name type="scientific">Friedmanniomyces endolithicus</name>
    <dbReference type="NCBI Taxonomy" id="329885"/>
    <lineage>
        <taxon>Eukaryota</taxon>
        <taxon>Fungi</taxon>
        <taxon>Dikarya</taxon>
        <taxon>Ascomycota</taxon>
        <taxon>Pezizomycotina</taxon>
        <taxon>Dothideomycetes</taxon>
        <taxon>Dothideomycetidae</taxon>
        <taxon>Mycosphaerellales</taxon>
        <taxon>Teratosphaeriaceae</taxon>
        <taxon>Friedmanniomyces</taxon>
    </lineage>
</organism>
<proteinExistence type="predicted"/>
<protein>
    <submittedName>
        <fullName evidence="2">Uncharacterized protein</fullName>
    </submittedName>
</protein>
<dbReference type="OrthoDB" id="74545at2759"/>
<dbReference type="PANTHER" id="PTHR37015:SF2">
    <property type="entry name" value="REVERSE TRANSCRIPTASE DOMAIN-CONTAINING PROTEIN"/>
    <property type="match status" value="1"/>
</dbReference>
<accession>A0A4U0UKW0</accession>
<dbReference type="PANTHER" id="PTHR37015">
    <property type="entry name" value="REVERSE TRANSCRIPTASE DOMAIN-CONTAINING PROTEIN"/>
    <property type="match status" value="1"/>
</dbReference>